<keyword evidence="5" id="KW-1185">Reference proteome</keyword>
<keyword evidence="3" id="KW-0732">Signal</keyword>
<dbReference type="Gene3D" id="3.40.190.10">
    <property type="entry name" value="Periplasmic binding protein-like II"/>
    <property type="match status" value="1"/>
</dbReference>
<accession>A0ABV0JDB9</accession>
<protein>
    <submittedName>
        <fullName evidence="4">ABC transporter substrate-binding protein</fullName>
    </submittedName>
</protein>
<keyword evidence="2" id="KW-0813">Transport</keyword>
<evidence type="ECO:0000256" key="1">
    <source>
        <dbReference type="ARBA" id="ARBA00008520"/>
    </source>
</evidence>
<evidence type="ECO:0000256" key="3">
    <source>
        <dbReference type="ARBA" id="ARBA00022729"/>
    </source>
</evidence>
<sequence length="447" mass="49954">MGRVWRQCLRECWQLAWMRNAVVIVLLVLSVLGWFDWKPTPAIAAPTSPQVTHLTLWQGVNPPPNRDVLQKLVDRFNQTHMDIQVDSIYVGQPDEQMPKILAAVVGNSAPDMLWFAPMITGQLVELDAIRPLEQWLDQSPLREQIAPTLFETMELENHLWSIPFGTNNVGIFYRPSLFQAAGITKLPQTWEELRQVAQTLTRDTDGDRRLDQHGILLPLGKGEWTVFNWLPFMWSGGGELTEAGQANPATVNLANSGAIAALQLWRDLLDDGSAVLSLPERGYELDGFLAGKVAMQLSGPWTLGQLQATGVDFGVIPIPTEARRATASGGENLFFFKSTPEREQAALTFAEYVLSEEFQTQWALGTGYLPTNLKARQNPTYQQFVSQQPAVSVFLEQAPYGRSRPIFFGYNRVSEQLGRAIEAVLLGKGTPETALTEAQRRLSLIFH</sequence>
<evidence type="ECO:0000256" key="2">
    <source>
        <dbReference type="ARBA" id="ARBA00022448"/>
    </source>
</evidence>
<evidence type="ECO:0000313" key="4">
    <source>
        <dbReference type="EMBL" id="MEP0819776.1"/>
    </source>
</evidence>
<organism evidence="4 5">
    <name type="scientific">Trichocoleus desertorum GB2-A4</name>
    <dbReference type="NCBI Taxonomy" id="2933944"/>
    <lineage>
        <taxon>Bacteria</taxon>
        <taxon>Bacillati</taxon>
        <taxon>Cyanobacteriota</taxon>
        <taxon>Cyanophyceae</taxon>
        <taxon>Leptolyngbyales</taxon>
        <taxon>Trichocoleusaceae</taxon>
        <taxon>Trichocoleus</taxon>
    </lineage>
</organism>
<dbReference type="PANTHER" id="PTHR30061">
    <property type="entry name" value="MALTOSE-BINDING PERIPLASMIC PROTEIN"/>
    <property type="match status" value="1"/>
</dbReference>
<comment type="caution">
    <text evidence="4">The sequence shown here is derived from an EMBL/GenBank/DDBJ whole genome shotgun (WGS) entry which is preliminary data.</text>
</comment>
<proteinExistence type="inferred from homology"/>
<dbReference type="CDD" id="cd14748">
    <property type="entry name" value="PBP2_UgpB"/>
    <property type="match status" value="1"/>
</dbReference>
<dbReference type="Proteomes" id="UP001464891">
    <property type="component" value="Unassembled WGS sequence"/>
</dbReference>
<name>A0ABV0JDB9_9CYAN</name>
<dbReference type="SUPFAM" id="SSF53850">
    <property type="entry name" value="Periplasmic binding protein-like II"/>
    <property type="match status" value="1"/>
</dbReference>
<dbReference type="EMBL" id="JAMPKM010000016">
    <property type="protein sequence ID" value="MEP0819776.1"/>
    <property type="molecule type" value="Genomic_DNA"/>
</dbReference>
<gene>
    <name evidence="4" type="ORF">NC998_21995</name>
</gene>
<dbReference type="InterPro" id="IPR006059">
    <property type="entry name" value="SBP"/>
</dbReference>
<comment type="similarity">
    <text evidence="1">Belongs to the bacterial solute-binding protein 1 family.</text>
</comment>
<dbReference type="PANTHER" id="PTHR30061:SF50">
    <property type="entry name" value="MALTOSE_MALTODEXTRIN-BINDING PERIPLASMIC PROTEIN"/>
    <property type="match status" value="1"/>
</dbReference>
<evidence type="ECO:0000313" key="5">
    <source>
        <dbReference type="Proteomes" id="UP001464891"/>
    </source>
</evidence>
<reference evidence="4 5" key="1">
    <citation type="submission" date="2022-04" db="EMBL/GenBank/DDBJ databases">
        <title>Positive selection, recombination, and allopatry shape intraspecific diversity of widespread and dominant cyanobacteria.</title>
        <authorList>
            <person name="Wei J."/>
            <person name="Shu W."/>
            <person name="Hu C."/>
        </authorList>
    </citation>
    <scope>NUCLEOTIDE SEQUENCE [LARGE SCALE GENOMIC DNA]</scope>
    <source>
        <strain evidence="4 5">GB2-A4</strain>
    </source>
</reference>
<dbReference type="Pfam" id="PF13416">
    <property type="entry name" value="SBP_bac_8"/>
    <property type="match status" value="1"/>
</dbReference>
<dbReference type="RefSeq" id="WP_242017075.1">
    <property type="nucleotide sequence ID" value="NZ_JAMPKM010000016.1"/>
</dbReference>